<dbReference type="EMBL" id="GU396103">
    <property type="protein sequence ID" value="ADQ52866.1"/>
    <property type="molecule type" value="Genomic_DNA"/>
</dbReference>
<dbReference type="GeneID" id="18560259"/>
<keyword evidence="2" id="KW-1185">Reference proteome</keyword>
<accession>E5DQ80</accession>
<evidence type="ECO:0000313" key="2">
    <source>
        <dbReference type="Proteomes" id="UP000008726"/>
    </source>
</evidence>
<dbReference type="Proteomes" id="UP000008726">
    <property type="component" value="Segment"/>
</dbReference>
<dbReference type="KEGG" id="vg:18560259"/>
<dbReference type="OrthoDB" id="22265at10239"/>
<proteinExistence type="predicted"/>
<organism evidence="1 2">
    <name type="scientific">Aeromonas phage PX29</name>
    <dbReference type="NCBI Taxonomy" id="926067"/>
    <lineage>
        <taxon>Viruses</taxon>
        <taxon>Duplodnaviria</taxon>
        <taxon>Heunggongvirae</taxon>
        <taxon>Uroviricota</taxon>
        <taxon>Caudoviricetes</taxon>
        <taxon>Pantevenvirales</taxon>
        <taxon>Straboviridae</taxon>
        <taxon>Angelvirus</taxon>
        <taxon>Angelvirus px29</taxon>
    </lineage>
</organism>
<dbReference type="RefSeq" id="YP_009011576.1">
    <property type="nucleotide sequence ID" value="NC_023688.1"/>
</dbReference>
<sequence>MSMKALAKLLFPNTYTAIVEEGKWAGIEQKRKEYEEQKEKDRLIMLSYKRPLGIPMISFDGSGNVRVVVNTDYMYDGAVTKCVDLISGEEFIDFTTQIRYSEEFAELVARNQIEDVYALIHRGNAKIMKMNPNREPCVRLKFKLAVKNFNEKGLPSKK</sequence>
<name>E5DQ80_9CAUD</name>
<protein>
    <submittedName>
        <fullName evidence="1">Uncharacterized protein</fullName>
    </submittedName>
</protein>
<reference evidence="1 2" key="1">
    <citation type="journal article" date="2010" name="Virol. J.">
        <title>Genomes of the T4-related bacteriophages as windows on microbial genome evolution.</title>
        <authorList>
            <person name="Petrov V.M."/>
            <person name="Ratnayaka S."/>
            <person name="Nolan J.M."/>
            <person name="Miller E.S."/>
            <person name="Karam J.D."/>
        </authorList>
    </citation>
    <scope>NUCLEOTIDE SEQUENCE [LARGE SCALE GENOMIC DNA]</scope>
</reference>
<evidence type="ECO:0000313" key="1">
    <source>
        <dbReference type="EMBL" id="ADQ52866.1"/>
    </source>
</evidence>
<gene>
    <name evidence="1" type="ORF">PX29p147</name>
</gene>